<dbReference type="InterPro" id="IPR014812">
    <property type="entry name" value="Vps51"/>
</dbReference>
<comment type="subcellular location">
    <subcellularLocation>
        <location evidence="2">Golgi apparatus</location>
        <location evidence="2">trans-Golgi network</location>
    </subcellularLocation>
</comment>
<evidence type="ECO:0000313" key="6">
    <source>
        <dbReference type="Proteomes" id="UP001244341"/>
    </source>
</evidence>
<accession>A0ABY8UAC8</accession>
<gene>
    <name evidence="5" type="ORF">OEZ85_009779</name>
</gene>
<keyword evidence="3" id="KW-0175">Coiled coil</keyword>
<dbReference type="PANTHER" id="PTHR15954">
    <property type="entry name" value="VACUOLAR PROTEIN SORTING-ASSOCIATED PROTEIN 51 HOMOLOG"/>
    <property type="match status" value="1"/>
</dbReference>
<reference evidence="5 6" key="1">
    <citation type="submission" date="2023-05" db="EMBL/GenBank/DDBJ databases">
        <title>A 100% complete, gapless, phased diploid assembly of the Scenedesmus obliquus UTEX 3031 genome.</title>
        <authorList>
            <person name="Biondi T.C."/>
            <person name="Hanschen E.R."/>
            <person name="Kwon T."/>
            <person name="Eng W."/>
            <person name="Kruse C.P.S."/>
            <person name="Koehler S.I."/>
            <person name="Kunde Y."/>
            <person name="Gleasner C.D."/>
            <person name="You Mak K.T."/>
            <person name="Polle J."/>
            <person name="Hovde B.T."/>
            <person name="Starkenburg S.R."/>
        </authorList>
    </citation>
    <scope>NUCLEOTIDE SEQUENCE [LARGE SCALE GENOMIC DNA]</scope>
    <source>
        <strain evidence="5 6">DOE0152z</strain>
    </source>
</reference>
<proteinExistence type="inferred from homology"/>
<keyword evidence="6" id="KW-1185">Reference proteome</keyword>
<evidence type="ECO:0000313" key="5">
    <source>
        <dbReference type="EMBL" id="WIA18314.1"/>
    </source>
</evidence>
<comment type="subunit">
    <text evidence="2">Component of the Golgi-associated retrograde protein (GARP) complex.</text>
</comment>
<sequence>MTKTYSVDRLLTEHRSMAREIKNLDSDMQQLVYENYNKFIAATDTIRAMKTNVDGMESDMEHLKTNMDTVADKSSAVNQKLLKRRQQVEELNRVQNLLTRLQAVFDLPGRMQAALEEDALGAAVGFYSEALPLLRKYGHRGAFRGIAAEADAAARQVSAALKRRLAERKDDTEQAVLLLRKLGEADDTLQAKYLQGRSERMTRILQEAAAVAAVMAAVSQQPGGAAVGGSSSSSAAAVPAGVESPEAWGFAANGTPPSLPRFVKALDERLINTMQETVMNVNGIFLQGDQSAARRKPLLAMAKDIIREYFKLIRRTVGDSAMSAVATAACLHLAGGDKDFSATSPSLDFPDNWGTDTVMAAMSAVITDIGLLHSQLPELSLRDWAAAATEQAVRGHIAAAFGALQERMSSGVRMVTSQLASQDGDQAPVQPLSPAYGYLSEVIQRGIAALLKGLRVYEQHGRLLASFQDQLSDAVQGQLQALFQSLVSSFLAAAKIKDASATSSSSSSESSRQPSGAEPSTNSGDASGSSAADDPPKTGLVLLLAKLAMFMEDAVVPAVMEALAGSFQGRSGFRASDEPPPFVGGEVARRLGTAANLLLGSYVDLHGRSLSLLLQRSVGSTNWLHAQPPRAPRPVCDLLLERLGRCEAELSRLVDASGRGAGPAGAPQHQRVGSSSEVLLESAAVERGMAKLFRGKVQPFGASGLRFTQSALLAAVAIVGLKSLVEFIRLQTLGKAGLQQLQLDMYYMRPRLLRLLGGPDAEAVGQLLDEVVAAAAERSTDPTMLETATLEKALLALSRQ</sequence>
<dbReference type="Pfam" id="PF08700">
    <property type="entry name" value="VPS51_Exo84_N"/>
    <property type="match status" value="1"/>
</dbReference>
<comment type="function">
    <text evidence="2">Acts as component of the GARP complex that is involved in retrograde transport from early and late endosomes to the trans-Golgi network (TGN).</text>
</comment>
<dbReference type="PANTHER" id="PTHR15954:SF4">
    <property type="entry name" value="VACUOLAR PROTEIN SORTING-ASSOCIATED PROTEIN 51 HOMOLOG"/>
    <property type="match status" value="1"/>
</dbReference>
<dbReference type="Proteomes" id="UP001244341">
    <property type="component" value="Chromosome 9b"/>
</dbReference>
<comment type="similarity">
    <text evidence="1 2">Belongs to the VPS51 family.</text>
</comment>
<evidence type="ECO:0000256" key="1">
    <source>
        <dbReference type="ARBA" id="ARBA00006080"/>
    </source>
</evidence>
<keyword evidence="2" id="KW-0333">Golgi apparatus</keyword>
<dbReference type="EMBL" id="CP126216">
    <property type="protein sequence ID" value="WIA18314.1"/>
    <property type="molecule type" value="Genomic_DNA"/>
</dbReference>
<evidence type="ECO:0000256" key="4">
    <source>
        <dbReference type="SAM" id="MobiDB-lite"/>
    </source>
</evidence>
<feature type="region of interest" description="Disordered" evidence="4">
    <location>
        <begin position="501"/>
        <end position="534"/>
    </location>
</feature>
<keyword evidence="2" id="KW-0445">Lipid transport</keyword>
<keyword evidence="2" id="KW-0653">Protein transport</keyword>
<evidence type="ECO:0000256" key="3">
    <source>
        <dbReference type="SAM" id="Coils"/>
    </source>
</evidence>
<feature type="compositionally biased region" description="Low complexity" evidence="4">
    <location>
        <begin position="501"/>
        <end position="533"/>
    </location>
</feature>
<feature type="coiled-coil region" evidence="3">
    <location>
        <begin position="7"/>
        <end position="104"/>
    </location>
</feature>
<evidence type="ECO:0000256" key="2">
    <source>
        <dbReference type="RuleBase" id="RU368010"/>
    </source>
</evidence>
<keyword evidence="2" id="KW-0813">Transport</keyword>
<protein>
    <recommendedName>
        <fullName evidence="2">Vacuolar protein sorting-associated protein 51 homolog</fullName>
    </recommendedName>
</protein>
<name>A0ABY8UAC8_TETOB</name>
<organism evidence="5 6">
    <name type="scientific">Tetradesmus obliquus</name>
    <name type="common">Green alga</name>
    <name type="synonym">Acutodesmus obliquus</name>
    <dbReference type="NCBI Taxonomy" id="3088"/>
    <lineage>
        <taxon>Eukaryota</taxon>
        <taxon>Viridiplantae</taxon>
        <taxon>Chlorophyta</taxon>
        <taxon>core chlorophytes</taxon>
        <taxon>Chlorophyceae</taxon>
        <taxon>CS clade</taxon>
        <taxon>Sphaeropleales</taxon>
        <taxon>Scenedesmaceae</taxon>
        <taxon>Tetradesmus</taxon>
    </lineage>
</organism>